<protein>
    <submittedName>
        <fullName evidence="1">Uncharacterized protein</fullName>
    </submittedName>
</protein>
<organism evidence="1 2">
    <name type="scientific">Clostridium innocuum</name>
    <dbReference type="NCBI Taxonomy" id="1522"/>
    <lineage>
        <taxon>Bacteria</taxon>
        <taxon>Bacillati</taxon>
        <taxon>Bacillota</taxon>
        <taxon>Clostridia</taxon>
        <taxon>Eubacteriales</taxon>
        <taxon>Clostridiaceae</taxon>
        <taxon>Clostridium</taxon>
    </lineage>
</organism>
<proteinExistence type="predicted"/>
<evidence type="ECO:0000313" key="2">
    <source>
        <dbReference type="Proteomes" id="UP000503330"/>
    </source>
</evidence>
<gene>
    <name evidence="1" type="ORF">G4D54_16695</name>
</gene>
<sequence>MISMGTVESVISPMLPMLKSCHNTIISYRDYQKLGDEEIRRFCKQALGRDIRIIVKEDDHYEEEVLMNRYRSNRKKSKTVILELL</sequence>
<accession>A0AAP9MI05</accession>
<evidence type="ECO:0000313" key="1">
    <source>
        <dbReference type="EMBL" id="QJA03962.1"/>
    </source>
</evidence>
<reference evidence="1 2" key="1">
    <citation type="submission" date="2020-02" db="EMBL/GenBank/DDBJ databases">
        <authorList>
            <person name="Kociolek L.K."/>
            <person name="Ozer E.A."/>
        </authorList>
    </citation>
    <scope>NUCLEOTIDE SEQUENCE [LARGE SCALE GENOMIC DNA]</scope>
    <source>
        <strain evidence="1 2">ATCC 14501</strain>
    </source>
</reference>
<dbReference type="Proteomes" id="UP000503330">
    <property type="component" value="Chromosome"/>
</dbReference>
<dbReference type="EMBL" id="CP048838">
    <property type="protein sequence ID" value="QJA03962.1"/>
    <property type="molecule type" value="Genomic_DNA"/>
</dbReference>
<dbReference type="AlphaFoldDB" id="A0AAP9MI05"/>
<name>A0AAP9MI05_CLOIN</name>